<reference evidence="2" key="2">
    <citation type="submission" date="2023-11" db="UniProtKB">
        <authorList>
            <consortium name="WormBaseParasite"/>
        </authorList>
    </citation>
    <scope>IDENTIFICATION</scope>
</reference>
<reference evidence="1" key="1">
    <citation type="submission" date="2022-06" db="EMBL/GenBank/DDBJ databases">
        <authorList>
            <person name="Berger JAMES D."/>
            <person name="Berger JAMES D."/>
        </authorList>
    </citation>
    <scope>NUCLEOTIDE SEQUENCE [LARGE SCALE GENOMIC DNA]</scope>
</reference>
<evidence type="ECO:0000313" key="2">
    <source>
        <dbReference type="WBParaSite" id="SRDH1_95390.1"/>
    </source>
</evidence>
<protein>
    <submittedName>
        <fullName evidence="2">Uncharacterized protein</fullName>
    </submittedName>
</protein>
<evidence type="ECO:0000313" key="1">
    <source>
        <dbReference type="Proteomes" id="UP000050792"/>
    </source>
</evidence>
<dbReference type="Proteomes" id="UP000050792">
    <property type="component" value="Unassembled WGS sequence"/>
</dbReference>
<keyword evidence="1" id="KW-1185">Reference proteome</keyword>
<proteinExistence type="predicted"/>
<accession>A0AA85GGI2</accession>
<dbReference type="WBParaSite" id="SRDH1_95390.1">
    <property type="protein sequence ID" value="SRDH1_95390.1"/>
    <property type="gene ID" value="SRDH1_95390"/>
</dbReference>
<name>A0AA85GGI2_9TREM</name>
<sequence>MVDVILLTHISETTDCSSSFCQASSTSKDSVPEGYLILTFDKEKKAVLKTAVFADVSDPRFADDYEDDDEDESNDNCWPLRKSKLAVSQKGNDGVLENEATNAKGFLSKPLVISTNAADKMEVCCVLQTKITIPSNSAFNQFGSIGNMPEFHLTLKCDIDDMDES</sequence>
<organism evidence="1 2">
    <name type="scientific">Schistosoma rodhaini</name>
    <dbReference type="NCBI Taxonomy" id="6188"/>
    <lineage>
        <taxon>Eukaryota</taxon>
        <taxon>Metazoa</taxon>
        <taxon>Spiralia</taxon>
        <taxon>Lophotrochozoa</taxon>
        <taxon>Platyhelminthes</taxon>
        <taxon>Trematoda</taxon>
        <taxon>Digenea</taxon>
        <taxon>Strigeidida</taxon>
        <taxon>Schistosomatoidea</taxon>
        <taxon>Schistosomatidae</taxon>
        <taxon>Schistosoma</taxon>
    </lineage>
</organism>
<dbReference type="AlphaFoldDB" id="A0AA85GGI2"/>